<organism evidence="3 4">
    <name type="scientific">Ramalina farinacea</name>
    <dbReference type="NCBI Taxonomy" id="258253"/>
    <lineage>
        <taxon>Eukaryota</taxon>
        <taxon>Fungi</taxon>
        <taxon>Dikarya</taxon>
        <taxon>Ascomycota</taxon>
        <taxon>Pezizomycotina</taxon>
        <taxon>Lecanoromycetes</taxon>
        <taxon>OSLEUM clade</taxon>
        <taxon>Lecanoromycetidae</taxon>
        <taxon>Lecanorales</taxon>
        <taxon>Lecanorineae</taxon>
        <taxon>Ramalinaceae</taxon>
        <taxon>Ramalina</taxon>
    </lineage>
</organism>
<protein>
    <submittedName>
        <fullName evidence="3">Mother-specific HO expression</fullName>
    </submittedName>
</protein>
<comment type="caution">
    <text evidence="3">The sequence shown here is derived from an EMBL/GenBank/DDBJ whole genome shotgun (WGS) entry which is preliminary data.</text>
</comment>
<name>A0AA43QSH0_9LECA</name>
<evidence type="ECO:0000256" key="1">
    <source>
        <dbReference type="SAM" id="Coils"/>
    </source>
</evidence>
<feature type="coiled-coil region" evidence="1">
    <location>
        <begin position="96"/>
        <end position="211"/>
    </location>
</feature>
<feature type="region of interest" description="Disordered" evidence="2">
    <location>
        <begin position="1"/>
        <end position="95"/>
    </location>
</feature>
<proteinExistence type="predicted"/>
<keyword evidence="4" id="KW-1185">Reference proteome</keyword>
<sequence>MAVNPLYTSGPPTPPPKQNGFSPVVRSLSPQSDQYRRISNLEMPRRVSPLYASDADPLASSPNALSSNEGPASDAGHPWSSAVGRATTGGKSGRVIERLMNDNDRLLREKKLAIVKLEEEVKRGESARSALESLQISNQNFVSMHEADTSLLARRDRRIQQLRDDLEAERAKREKAERETRDTRIERDETIEALRKEAAEDKEQSTRITSQYETLSKSWKGLEARYLRQAEHLRSDVASLKASIEGDKQKLAQMEIIMEQMGKETERTGKAKEKLMLDFETYKAEQEASIRDILQTAQHNEASNDEGYRQLQEVLGQMKYVMNVKRHVRDAA</sequence>
<dbReference type="EMBL" id="JAPUFD010000014">
    <property type="protein sequence ID" value="MDI1491377.1"/>
    <property type="molecule type" value="Genomic_DNA"/>
</dbReference>
<keyword evidence="1" id="KW-0175">Coiled coil</keyword>
<evidence type="ECO:0000313" key="3">
    <source>
        <dbReference type="EMBL" id="MDI1491377.1"/>
    </source>
</evidence>
<evidence type="ECO:0000313" key="4">
    <source>
        <dbReference type="Proteomes" id="UP001161017"/>
    </source>
</evidence>
<reference evidence="3" key="1">
    <citation type="journal article" date="2023" name="Genome Biol. Evol.">
        <title>First Whole Genome Sequence and Flow Cytometry Genome Size Data for the Lichen-Forming Fungus Ramalina farinacea (Ascomycota).</title>
        <authorList>
            <person name="Llewellyn T."/>
            <person name="Mian S."/>
            <person name="Hill R."/>
            <person name="Leitch I.J."/>
            <person name="Gaya E."/>
        </authorList>
    </citation>
    <scope>NUCLEOTIDE SEQUENCE</scope>
    <source>
        <strain evidence="3">LIQ254RAFAR</strain>
    </source>
</reference>
<dbReference type="AlphaFoldDB" id="A0AA43QSH0"/>
<accession>A0AA43QSH0</accession>
<dbReference type="Proteomes" id="UP001161017">
    <property type="component" value="Unassembled WGS sequence"/>
</dbReference>
<evidence type="ECO:0000256" key="2">
    <source>
        <dbReference type="SAM" id="MobiDB-lite"/>
    </source>
</evidence>
<gene>
    <name evidence="3" type="primary">SHE3</name>
    <name evidence="3" type="ORF">OHK93_002586</name>
</gene>
<feature type="compositionally biased region" description="Polar residues" evidence="2">
    <location>
        <begin position="60"/>
        <end position="70"/>
    </location>
</feature>